<dbReference type="AlphaFoldDB" id="K0SNV0"/>
<feature type="compositionally biased region" description="Basic and acidic residues" evidence="2">
    <location>
        <begin position="1"/>
        <end position="14"/>
    </location>
</feature>
<sequence>RALDRSGGGERSEPRGSNVAEQQEACPTRRRQPNQRIQTDEKKRIRDTAKDPSRSEGKQSSDVSNPRSYYSSHYSSTRLAADEEDGKEEADRNAVEDMDVDLAASQLESVDLSEQDQTKKSVSFCKLQHTRGPVVVGKAHGEGTLEWTNGEVYKGGFKDGYRTGKGEVTTSRGNVFVGHFHEGYMTGEGKVTYTDGGSFEGRFHRGQKVYGKWTFRGQYMVDYVGHFHEGHPTEGKVTYSDGNSYDGTFHEGWRVEGKLTYDDGRVYEGRFRGPYSTLLHHSSSVVGLLTFTSDDPRRNFKGDILALEERENDTLPRRGKMTLKDGTSYDGMWVAGWFVRGLLRWREFTGRYPLAYDDKIGKKEWHPLFGLVGSVLWNELEGEIDTLGKLSPVHWHHMTSCDSDCDEGYSDRKERSEDKEMREEDARSDNNPLDFSPLPPSD</sequence>
<dbReference type="OrthoDB" id="42911at2759"/>
<proteinExistence type="predicted"/>
<reference evidence="3 4" key="1">
    <citation type="journal article" date="2012" name="Genome Biol.">
        <title>Genome and low-iron response of an oceanic diatom adapted to chronic iron limitation.</title>
        <authorList>
            <person name="Lommer M."/>
            <person name="Specht M."/>
            <person name="Roy A.S."/>
            <person name="Kraemer L."/>
            <person name="Andreson R."/>
            <person name="Gutowska M.A."/>
            <person name="Wolf J."/>
            <person name="Bergner S.V."/>
            <person name="Schilhabel M.B."/>
            <person name="Klostermeier U.C."/>
            <person name="Beiko R.G."/>
            <person name="Rosenstiel P."/>
            <person name="Hippler M."/>
            <person name="Laroche J."/>
        </authorList>
    </citation>
    <scope>NUCLEOTIDE SEQUENCE [LARGE SCALE GENOMIC DNA]</scope>
    <source>
        <strain evidence="3 4">CCMP1005</strain>
    </source>
</reference>
<keyword evidence="1" id="KW-0677">Repeat</keyword>
<feature type="non-terminal residue" evidence="3">
    <location>
        <position position="1"/>
    </location>
</feature>
<feature type="region of interest" description="Disordered" evidence="2">
    <location>
        <begin position="402"/>
        <end position="442"/>
    </location>
</feature>
<evidence type="ECO:0008006" key="5">
    <source>
        <dbReference type="Google" id="ProtNLM"/>
    </source>
</evidence>
<dbReference type="SUPFAM" id="SSF82185">
    <property type="entry name" value="Histone H3 K4-specific methyltransferase SET7/9 N-terminal domain"/>
    <property type="match status" value="2"/>
</dbReference>
<dbReference type="Proteomes" id="UP000266841">
    <property type="component" value="Unassembled WGS sequence"/>
</dbReference>
<accession>K0SNV0</accession>
<evidence type="ECO:0000256" key="1">
    <source>
        <dbReference type="ARBA" id="ARBA00022737"/>
    </source>
</evidence>
<dbReference type="eggNOG" id="KOG0229">
    <property type="taxonomic scope" value="Eukaryota"/>
</dbReference>
<dbReference type="PANTHER" id="PTHR23084">
    <property type="entry name" value="PHOSPHATIDYLINOSITOL-4-PHOSPHATE 5-KINASE RELATED"/>
    <property type="match status" value="1"/>
</dbReference>
<gene>
    <name evidence="3" type="ORF">THAOC_12432</name>
</gene>
<comment type="caution">
    <text evidence="3">The sequence shown here is derived from an EMBL/GenBank/DDBJ whole genome shotgun (WGS) entry which is preliminary data.</text>
</comment>
<name>K0SNV0_THAOC</name>
<organism evidence="3 4">
    <name type="scientific">Thalassiosira oceanica</name>
    <name type="common">Marine diatom</name>
    <dbReference type="NCBI Taxonomy" id="159749"/>
    <lineage>
        <taxon>Eukaryota</taxon>
        <taxon>Sar</taxon>
        <taxon>Stramenopiles</taxon>
        <taxon>Ochrophyta</taxon>
        <taxon>Bacillariophyta</taxon>
        <taxon>Coscinodiscophyceae</taxon>
        <taxon>Thalassiosirophycidae</taxon>
        <taxon>Thalassiosirales</taxon>
        <taxon>Thalassiosiraceae</taxon>
        <taxon>Thalassiosira</taxon>
    </lineage>
</organism>
<evidence type="ECO:0000256" key="2">
    <source>
        <dbReference type="SAM" id="MobiDB-lite"/>
    </source>
</evidence>
<dbReference type="EMBL" id="AGNL01014600">
    <property type="protein sequence ID" value="EJK66634.1"/>
    <property type="molecule type" value="Genomic_DNA"/>
</dbReference>
<evidence type="ECO:0000313" key="3">
    <source>
        <dbReference type="EMBL" id="EJK66634.1"/>
    </source>
</evidence>
<keyword evidence="4" id="KW-1185">Reference proteome</keyword>
<dbReference type="SMART" id="SM00698">
    <property type="entry name" value="MORN"/>
    <property type="match status" value="5"/>
</dbReference>
<dbReference type="InterPro" id="IPR003409">
    <property type="entry name" value="MORN"/>
</dbReference>
<feature type="region of interest" description="Disordered" evidence="2">
    <location>
        <begin position="1"/>
        <end position="92"/>
    </location>
</feature>
<protein>
    <recommendedName>
        <fullName evidence="5">MORN repeat-containing protein 5</fullName>
    </recommendedName>
</protein>
<feature type="compositionally biased region" description="Basic and acidic residues" evidence="2">
    <location>
        <begin position="38"/>
        <end position="59"/>
    </location>
</feature>
<evidence type="ECO:0000313" key="4">
    <source>
        <dbReference type="Proteomes" id="UP000266841"/>
    </source>
</evidence>
<feature type="compositionally biased region" description="Basic and acidic residues" evidence="2">
    <location>
        <begin position="409"/>
        <end position="428"/>
    </location>
</feature>
<dbReference type="PANTHER" id="PTHR23084:SF263">
    <property type="entry name" value="MORN REPEAT-CONTAINING PROTEIN 1"/>
    <property type="match status" value="1"/>
</dbReference>
<dbReference type="Gene3D" id="2.20.110.10">
    <property type="entry name" value="Histone H3 K4-specific methyltransferase SET7/9 N-terminal domain"/>
    <property type="match status" value="1"/>
</dbReference>